<keyword evidence="1" id="KW-0489">Methyltransferase</keyword>
<dbReference type="InterPro" id="IPR053114">
    <property type="entry name" value="ATXR5/ATXR6"/>
</dbReference>
<accession>A0A396GJY8</accession>
<keyword evidence="1" id="KW-0808">Transferase</keyword>
<dbReference type="Gene3D" id="2.170.270.10">
    <property type="entry name" value="SET domain"/>
    <property type="match status" value="1"/>
</dbReference>
<organism evidence="1">
    <name type="scientific">Medicago truncatula</name>
    <name type="common">Barrel medic</name>
    <name type="synonym">Medicago tribuloides</name>
    <dbReference type="NCBI Taxonomy" id="3880"/>
    <lineage>
        <taxon>Eukaryota</taxon>
        <taxon>Viridiplantae</taxon>
        <taxon>Streptophyta</taxon>
        <taxon>Embryophyta</taxon>
        <taxon>Tracheophyta</taxon>
        <taxon>Spermatophyta</taxon>
        <taxon>Magnoliopsida</taxon>
        <taxon>eudicotyledons</taxon>
        <taxon>Gunneridae</taxon>
        <taxon>Pentapetalae</taxon>
        <taxon>rosids</taxon>
        <taxon>fabids</taxon>
        <taxon>Fabales</taxon>
        <taxon>Fabaceae</taxon>
        <taxon>Papilionoideae</taxon>
        <taxon>50 kb inversion clade</taxon>
        <taxon>NPAAA clade</taxon>
        <taxon>Hologalegina</taxon>
        <taxon>IRL clade</taxon>
        <taxon>Trifolieae</taxon>
        <taxon>Medicago</taxon>
    </lineage>
</organism>
<dbReference type="Gramene" id="rna46902">
    <property type="protein sequence ID" value="RHN40708.1"/>
    <property type="gene ID" value="gene46902"/>
</dbReference>
<dbReference type="InterPro" id="IPR046341">
    <property type="entry name" value="SET_dom_sf"/>
</dbReference>
<dbReference type="GO" id="GO:0008168">
    <property type="term" value="F:methyltransferase activity"/>
    <property type="evidence" value="ECO:0007669"/>
    <property type="project" value="UniProtKB-KW"/>
</dbReference>
<comment type="caution">
    <text evidence="1">The sequence shown here is derived from an EMBL/GenBank/DDBJ whole genome shotgun (WGS) entry which is preliminary data.</text>
</comment>
<dbReference type="PANTHER" id="PTHR48458">
    <property type="entry name" value="SET DOMAIN-CONTAINING PROTEIN"/>
    <property type="match status" value="1"/>
</dbReference>
<dbReference type="EC" id="2.1.1.43" evidence="1"/>
<name>A0A396GJY8_MEDTR</name>
<protein>
    <submittedName>
        <fullName evidence="1">Putative histone-lysine N-methyltransferase</fullName>
        <ecNumber evidence="1">2.1.1.43</ecNumber>
    </submittedName>
</protein>
<gene>
    <name evidence="1" type="ORF">MtrunA17_Chr8g0357751</name>
</gene>
<evidence type="ECO:0000313" key="1">
    <source>
        <dbReference type="EMBL" id="RHN40708.1"/>
    </source>
</evidence>
<dbReference type="Proteomes" id="UP000265566">
    <property type="component" value="Chromosome 8"/>
</dbReference>
<dbReference type="GO" id="GO:0032259">
    <property type="term" value="P:methylation"/>
    <property type="evidence" value="ECO:0007669"/>
    <property type="project" value="UniProtKB-KW"/>
</dbReference>
<proteinExistence type="predicted"/>
<dbReference type="PANTHER" id="PTHR48458:SF1">
    <property type="entry name" value="SET DOMAIN-CONTAINING PROTEIN"/>
    <property type="match status" value="1"/>
</dbReference>
<dbReference type="AlphaFoldDB" id="A0A396GJY8"/>
<sequence length="160" mass="18193">MHLDLMSVSISFSQVLSKEGTESQNLCTRMMERGECPPLMVVYDPLEGFTVEADEPIEALTIIAEYVGDVDYVKNRENDEGNNNMMTLLYAFDPSQSLIICPNKRSNIAHFISRINKGENVPFLLILSRLGCVLNKVLAVKKNLKKITKFKFQEEFDKII</sequence>
<reference evidence="1" key="1">
    <citation type="journal article" date="2018" name="Nat. Plants">
        <title>Whole-genome landscape of Medicago truncatula symbiotic genes.</title>
        <authorList>
            <person name="Pecrix Y."/>
            <person name="Gamas P."/>
            <person name="Carrere S."/>
        </authorList>
    </citation>
    <scope>NUCLEOTIDE SEQUENCE</scope>
    <source>
        <tissue evidence="1">Leaves</tissue>
    </source>
</reference>
<dbReference type="EMBL" id="PSQE01000008">
    <property type="protein sequence ID" value="RHN40708.1"/>
    <property type="molecule type" value="Genomic_DNA"/>
</dbReference>
<dbReference type="SUPFAM" id="SSF82199">
    <property type="entry name" value="SET domain"/>
    <property type="match status" value="1"/>
</dbReference>